<evidence type="ECO:0000256" key="3">
    <source>
        <dbReference type="ARBA" id="ARBA00022670"/>
    </source>
</evidence>
<dbReference type="InterPro" id="IPR051464">
    <property type="entry name" value="Peptidase_M42_aminopept"/>
</dbReference>
<evidence type="ECO:0000256" key="2">
    <source>
        <dbReference type="ARBA" id="ARBA00022438"/>
    </source>
</evidence>
<dbReference type="InterPro" id="IPR008007">
    <property type="entry name" value="Peptidase_M42"/>
</dbReference>
<evidence type="ECO:0000256" key="8">
    <source>
        <dbReference type="PIRSR" id="PIRSR001123-2"/>
    </source>
</evidence>
<dbReference type="GO" id="GO:0046872">
    <property type="term" value="F:metal ion binding"/>
    <property type="evidence" value="ECO:0007669"/>
    <property type="project" value="UniProtKB-UniRule"/>
</dbReference>
<proteinExistence type="inferred from homology"/>
<dbReference type="Proteomes" id="UP000050514">
    <property type="component" value="Unassembled WGS sequence"/>
</dbReference>
<dbReference type="PANTHER" id="PTHR32481">
    <property type="entry name" value="AMINOPEPTIDASE"/>
    <property type="match status" value="1"/>
</dbReference>
<dbReference type="PANTHER" id="PTHR32481:SF5">
    <property type="entry name" value="ENDOGLUCANASE"/>
    <property type="match status" value="1"/>
</dbReference>
<evidence type="ECO:0000256" key="7">
    <source>
        <dbReference type="PIRSR" id="PIRSR001123-1"/>
    </source>
</evidence>
<organism evidence="9 10">
    <name type="scientific">Bellilinea caldifistulae</name>
    <dbReference type="NCBI Taxonomy" id="360411"/>
    <lineage>
        <taxon>Bacteria</taxon>
        <taxon>Bacillati</taxon>
        <taxon>Chloroflexota</taxon>
        <taxon>Anaerolineae</taxon>
        <taxon>Anaerolineales</taxon>
        <taxon>Anaerolineaceae</taxon>
        <taxon>Bellilinea</taxon>
    </lineage>
</organism>
<evidence type="ECO:0000256" key="6">
    <source>
        <dbReference type="PIRNR" id="PIRNR001123"/>
    </source>
</evidence>
<feature type="binding site" evidence="8">
    <location>
        <position position="234"/>
    </location>
    <ligand>
        <name>Zn(2+)</name>
        <dbReference type="ChEBI" id="CHEBI:29105"/>
        <label>1</label>
    </ligand>
</feature>
<evidence type="ECO:0000313" key="9">
    <source>
        <dbReference type="EMBL" id="KPL76346.1"/>
    </source>
</evidence>
<feature type="binding site" evidence="8">
    <location>
        <position position="325"/>
    </location>
    <ligand>
        <name>Zn(2+)</name>
        <dbReference type="ChEBI" id="CHEBI:29105"/>
        <label>2</label>
    </ligand>
</feature>
<evidence type="ECO:0000313" key="10">
    <source>
        <dbReference type="Proteomes" id="UP000050514"/>
    </source>
</evidence>
<reference evidence="9 10" key="1">
    <citation type="submission" date="2015-07" db="EMBL/GenBank/DDBJ databases">
        <title>Draft genome of Bellilinea caldifistulae DSM 17877.</title>
        <authorList>
            <person name="Hemp J."/>
            <person name="Ward L.M."/>
            <person name="Pace L.A."/>
            <person name="Fischer W.W."/>
        </authorList>
    </citation>
    <scope>NUCLEOTIDE SEQUENCE [LARGE SCALE GENOMIC DNA]</scope>
    <source>
        <strain evidence="9 10">GOMI-1</strain>
    </source>
</reference>
<dbReference type="STRING" id="360411.AC812_06695"/>
<feature type="active site" description="Proton acceptor" evidence="7">
    <location>
        <position position="211"/>
    </location>
</feature>
<keyword evidence="4 8" id="KW-0479">Metal-binding</keyword>
<evidence type="ECO:0008006" key="11">
    <source>
        <dbReference type="Google" id="ProtNLM"/>
    </source>
</evidence>
<dbReference type="PIRSF" id="PIRSF001123">
    <property type="entry name" value="PepA_GA"/>
    <property type="match status" value="1"/>
</dbReference>
<evidence type="ECO:0000256" key="1">
    <source>
        <dbReference type="ARBA" id="ARBA00006272"/>
    </source>
</evidence>
<feature type="binding site" evidence="8">
    <location>
        <position position="182"/>
    </location>
    <ligand>
        <name>Zn(2+)</name>
        <dbReference type="ChEBI" id="CHEBI:29105"/>
        <label>1</label>
    </ligand>
</feature>
<sequence length="359" mass="39081">MSEYSPFSQPVSKSQLDLLERLSNAVAVSGDEREVRAIVLEEIQPFADEVRVDALGNVLAVRHAQEENPLRVMLAAHMDEVGFILVEEEEGGWYRFEVVGGIDPRVLVGKPVLVGKEHLPGVIGTRPIHLTTPDERKNALTVEQLRIDLGNENGKKVKTGERAGFATRFRQAGPSLVGKALDDRLGVAALIELIKNPPPNVELQAAFTVQEEIGLRGAGVAAYAFNPDVAIAVDATPANDLPAWDGEENTRYNTRLGGGPAIYVADAATLSDPRLIRHLIRTAEEMGIPYQIRQPGGGGTDAGAIHKQREGIPVVSVSVPVRYAHTPALQARLLDWENTLSLLYHGLERLSPQLFSEDR</sequence>
<feature type="binding site" evidence="8">
    <location>
        <position position="182"/>
    </location>
    <ligand>
        <name>Zn(2+)</name>
        <dbReference type="ChEBI" id="CHEBI:29105"/>
        <label>2</label>
    </ligand>
</feature>
<dbReference type="InterPro" id="IPR023367">
    <property type="entry name" value="Peptidase_M42_dom2"/>
</dbReference>
<dbReference type="RefSeq" id="WP_061919374.1">
    <property type="nucleotide sequence ID" value="NZ_DF967971.1"/>
</dbReference>
<dbReference type="GO" id="GO:0006508">
    <property type="term" value="P:proteolysis"/>
    <property type="evidence" value="ECO:0007669"/>
    <property type="project" value="UniProtKB-KW"/>
</dbReference>
<feature type="binding site" evidence="8">
    <location>
        <position position="212"/>
    </location>
    <ligand>
        <name>Zn(2+)</name>
        <dbReference type="ChEBI" id="CHEBI:29105"/>
        <label>2</label>
    </ligand>
</feature>
<keyword evidence="3" id="KW-0645">Protease</keyword>
<comment type="cofactor">
    <cofactor evidence="8">
        <name>a divalent metal cation</name>
        <dbReference type="ChEBI" id="CHEBI:60240"/>
    </cofactor>
    <text evidence="8">Binds 2 divalent metal cations per subunit.</text>
</comment>
<dbReference type="SUPFAM" id="SSF53187">
    <property type="entry name" value="Zn-dependent exopeptidases"/>
    <property type="match status" value="1"/>
</dbReference>
<dbReference type="Pfam" id="PF05343">
    <property type="entry name" value="Peptidase_M42"/>
    <property type="match status" value="1"/>
</dbReference>
<feature type="binding site" evidence="8">
    <location>
        <position position="77"/>
    </location>
    <ligand>
        <name>Zn(2+)</name>
        <dbReference type="ChEBI" id="CHEBI:29105"/>
        <label>1</label>
    </ligand>
</feature>
<evidence type="ECO:0000256" key="5">
    <source>
        <dbReference type="ARBA" id="ARBA00022801"/>
    </source>
</evidence>
<dbReference type="SUPFAM" id="SSF101821">
    <property type="entry name" value="Aminopeptidase/glucanase lid domain"/>
    <property type="match status" value="1"/>
</dbReference>
<dbReference type="Gene3D" id="2.40.30.40">
    <property type="entry name" value="Peptidase M42, domain 2"/>
    <property type="match status" value="1"/>
</dbReference>
<dbReference type="GO" id="GO:0004177">
    <property type="term" value="F:aminopeptidase activity"/>
    <property type="evidence" value="ECO:0007669"/>
    <property type="project" value="UniProtKB-UniRule"/>
</dbReference>
<evidence type="ECO:0000256" key="4">
    <source>
        <dbReference type="ARBA" id="ARBA00022723"/>
    </source>
</evidence>
<dbReference type="OrthoDB" id="9772053at2"/>
<dbReference type="Gene3D" id="3.40.630.10">
    <property type="entry name" value="Zn peptidases"/>
    <property type="match status" value="1"/>
</dbReference>
<comment type="similarity">
    <text evidence="1 6">Belongs to the peptidase M42 family.</text>
</comment>
<protein>
    <recommendedName>
        <fullName evidence="11">M42 family peptidase</fullName>
    </recommendedName>
</protein>
<keyword evidence="10" id="KW-1185">Reference proteome</keyword>
<name>A0A0N8GMV4_9CHLR</name>
<gene>
    <name evidence="9" type="ORF">AC812_06695</name>
</gene>
<dbReference type="AlphaFoldDB" id="A0A0N8GMV4"/>
<keyword evidence="2" id="KW-0031">Aminopeptidase</keyword>
<comment type="caution">
    <text evidence="9">The sequence shown here is derived from an EMBL/GenBank/DDBJ whole genome shotgun (WGS) entry which is preliminary data.</text>
</comment>
<keyword evidence="5" id="KW-0378">Hydrolase</keyword>
<dbReference type="EMBL" id="LGHJ01000012">
    <property type="protein sequence ID" value="KPL76346.1"/>
    <property type="molecule type" value="Genomic_DNA"/>
</dbReference>
<accession>A0A0N8GMV4</accession>